<protein>
    <submittedName>
        <fullName evidence="2">Uncharacterized protein</fullName>
    </submittedName>
</protein>
<reference evidence="2" key="1">
    <citation type="submission" date="2023-11" db="EMBL/GenBank/DDBJ databases">
        <authorList>
            <person name="De Vega J J."/>
            <person name="De Vega J J."/>
        </authorList>
    </citation>
    <scope>NUCLEOTIDE SEQUENCE</scope>
</reference>
<keyword evidence="3" id="KW-1185">Reference proteome</keyword>
<comment type="caution">
    <text evidence="2">The sequence shown here is derived from an EMBL/GenBank/DDBJ whole genome shotgun (WGS) entry which is preliminary data.</text>
</comment>
<organism evidence="2 3">
    <name type="scientific">Mycena citricolor</name>
    <dbReference type="NCBI Taxonomy" id="2018698"/>
    <lineage>
        <taxon>Eukaryota</taxon>
        <taxon>Fungi</taxon>
        <taxon>Dikarya</taxon>
        <taxon>Basidiomycota</taxon>
        <taxon>Agaricomycotina</taxon>
        <taxon>Agaricomycetes</taxon>
        <taxon>Agaricomycetidae</taxon>
        <taxon>Agaricales</taxon>
        <taxon>Marasmiineae</taxon>
        <taxon>Mycenaceae</taxon>
        <taxon>Mycena</taxon>
    </lineage>
</organism>
<proteinExistence type="predicted"/>
<dbReference type="InterPro" id="IPR035992">
    <property type="entry name" value="Ricin_B-like_lectins"/>
</dbReference>
<feature type="coiled-coil region" evidence="1">
    <location>
        <begin position="522"/>
        <end position="599"/>
    </location>
</feature>
<dbReference type="Proteomes" id="UP001295794">
    <property type="component" value="Unassembled WGS sequence"/>
</dbReference>
<sequence length="759" mass="83485">MAMLLAPYNDAMRLGMGFNSFTQQLCINDAVRLEGGGRTPATERNLRPQYKFGQMTGVDGGNVDISQDVTWTAKFVDRISEITDSLNVSGSLQIKCDAVGGGGKASASFIDTNKFKESDINYFIQVRVTNQRLTAPDLTDFDPIQYLPASEFNRVYGDSFISGFTEGGEFNALISIKLKDRSKAKEIKGDLEVNMNFTAVSVSGKGALAKTDASKEMQGETTIAVSWKGGGDIKDATVMDWTLESLKSVAMEFPEHVMACPMRTNAILTKYTSLKSFYQKSIKGSPLDYENAGVYSSALLDAYMDYKVMWRNIQQAAWEVEQGQSTLVAKEHVEEFNELKGEAKANFDAQMVVYKKKVAEFELKRGSNLLTGNPACVSPPPIVPPAVPVATPPAVDSTGAVAVSSVSQPVPPAAQPLSPPVVQPTAPVAQPAAPVVPYSPPALAELEAAEPLPPNDLTPYRGSLFGLDKARRDCRFEMIKIVREVDAVADDPKVACDPMRSWQYLSPAVFRMLLPTVRNFDRERAAEQASEAAKKAKAEKEAHQLAMATNLTASKDKVTLLEGQSKELQSTKEELEKQLEELQKAHETLKKTYDALKQGLNPWDGWAPVTVRTYVRIRSMWTKKCLDYFYSDGNGSLELFQHEANTGHNQRFQINAVGPRAFSIKHVTSGHFVTTGKKVSYGVYFTMGECPSFFTFEAMNDKDGKWTGACMVHIAEMPDHTFNVEGGASHDGAKIIGWNGSPKSDNDKWYIKDFDDLSI</sequence>
<evidence type="ECO:0000313" key="3">
    <source>
        <dbReference type="Proteomes" id="UP001295794"/>
    </source>
</evidence>
<dbReference type="AlphaFoldDB" id="A0AAD2Q1Y5"/>
<evidence type="ECO:0000256" key="1">
    <source>
        <dbReference type="SAM" id="Coils"/>
    </source>
</evidence>
<dbReference type="EMBL" id="CAVNYO010000117">
    <property type="protein sequence ID" value="CAK5267190.1"/>
    <property type="molecule type" value="Genomic_DNA"/>
</dbReference>
<evidence type="ECO:0000313" key="2">
    <source>
        <dbReference type="EMBL" id="CAK5267190.1"/>
    </source>
</evidence>
<dbReference type="PROSITE" id="PS50231">
    <property type="entry name" value="RICIN_B_LECTIN"/>
    <property type="match status" value="1"/>
</dbReference>
<gene>
    <name evidence="2" type="ORF">MYCIT1_LOCUS9493</name>
</gene>
<dbReference type="Gene3D" id="2.80.10.50">
    <property type="match status" value="1"/>
</dbReference>
<name>A0AAD2Q1Y5_9AGAR</name>
<dbReference type="CDD" id="cd00161">
    <property type="entry name" value="beta-trefoil_Ricin-like"/>
    <property type="match status" value="1"/>
</dbReference>
<accession>A0AAD2Q1Y5</accession>
<keyword evidence="1" id="KW-0175">Coiled coil</keyword>
<dbReference type="SUPFAM" id="SSF50370">
    <property type="entry name" value="Ricin B-like lectins"/>
    <property type="match status" value="1"/>
</dbReference>